<reference evidence="6 7" key="1">
    <citation type="submission" date="2019-07" db="EMBL/GenBank/DDBJ databases">
        <title>Whole genome shotgun sequence of Empedobacter brevis NBRC 14943.</title>
        <authorList>
            <person name="Hosoyama A."/>
            <person name="Uohara A."/>
            <person name="Ohji S."/>
            <person name="Ichikawa N."/>
        </authorList>
    </citation>
    <scope>NUCLEOTIDE SEQUENCE [LARGE SCALE GENOMIC DNA]</scope>
    <source>
        <strain evidence="6 7">NBRC 14943</strain>
    </source>
</reference>
<proteinExistence type="predicted"/>
<dbReference type="OrthoDB" id="1182309at2"/>
<dbReference type="Pfam" id="PF18962">
    <property type="entry name" value="Por_Secre_tail"/>
    <property type="match status" value="1"/>
</dbReference>
<protein>
    <recommendedName>
        <fullName evidence="8">Zinc metalloprotease</fullName>
    </recommendedName>
</protein>
<dbReference type="InterPro" id="IPR035914">
    <property type="entry name" value="Sperma_CUB_dom_sf"/>
</dbReference>
<name>A0A511NML4_9FLAO</name>
<dbReference type="NCBIfam" id="TIGR04183">
    <property type="entry name" value="Por_Secre_tail"/>
    <property type="match status" value="1"/>
</dbReference>
<evidence type="ECO:0000313" key="6">
    <source>
        <dbReference type="EMBL" id="GEM53461.1"/>
    </source>
</evidence>
<dbReference type="PROSITE" id="PS50215">
    <property type="entry name" value="ADAM_MEPRO"/>
    <property type="match status" value="1"/>
</dbReference>
<dbReference type="GO" id="GO:0004222">
    <property type="term" value="F:metalloendopeptidase activity"/>
    <property type="evidence" value="ECO:0007669"/>
    <property type="project" value="InterPro"/>
</dbReference>
<dbReference type="AlphaFoldDB" id="A0A511NML4"/>
<dbReference type="PROSITE" id="PS01180">
    <property type="entry name" value="CUB"/>
    <property type="match status" value="1"/>
</dbReference>
<evidence type="ECO:0008006" key="8">
    <source>
        <dbReference type="Google" id="ProtNLM"/>
    </source>
</evidence>
<dbReference type="STRING" id="1218108.GCA_000382425_02396"/>
<evidence type="ECO:0000256" key="1">
    <source>
        <dbReference type="ARBA" id="ARBA00022729"/>
    </source>
</evidence>
<dbReference type="InterPro" id="IPR000859">
    <property type="entry name" value="CUB_dom"/>
</dbReference>
<dbReference type="Proteomes" id="UP000321245">
    <property type="component" value="Unassembled WGS sequence"/>
</dbReference>
<evidence type="ECO:0000259" key="4">
    <source>
        <dbReference type="PROSITE" id="PS01180"/>
    </source>
</evidence>
<keyword evidence="1 3" id="KW-0732">Signal</keyword>
<dbReference type="GeneID" id="84650532"/>
<keyword evidence="2" id="KW-1015">Disulfide bond</keyword>
<dbReference type="Pfam" id="PF13688">
    <property type="entry name" value="Reprolysin_5"/>
    <property type="match status" value="1"/>
</dbReference>
<dbReference type="PANTHER" id="PTHR11905:SF159">
    <property type="entry name" value="ADAM METALLOPROTEASE"/>
    <property type="match status" value="1"/>
</dbReference>
<accession>A0A511NML4</accession>
<dbReference type="SMART" id="SM00042">
    <property type="entry name" value="CUB"/>
    <property type="match status" value="1"/>
</dbReference>
<dbReference type="Gene3D" id="3.40.390.10">
    <property type="entry name" value="Collagenase (Catalytic Domain)"/>
    <property type="match status" value="1"/>
</dbReference>
<dbReference type="InterPro" id="IPR001590">
    <property type="entry name" value="Peptidase_M12B"/>
</dbReference>
<organism evidence="6 7">
    <name type="scientific">Empedobacter brevis NBRC 14943 = ATCC 43319</name>
    <dbReference type="NCBI Taxonomy" id="1218108"/>
    <lineage>
        <taxon>Bacteria</taxon>
        <taxon>Pseudomonadati</taxon>
        <taxon>Bacteroidota</taxon>
        <taxon>Flavobacteriia</taxon>
        <taxon>Flavobacteriales</taxon>
        <taxon>Weeksellaceae</taxon>
        <taxon>Empedobacter</taxon>
    </lineage>
</organism>
<feature type="domain" description="Peptidase M12B" evidence="5">
    <location>
        <begin position="217"/>
        <end position="401"/>
    </location>
</feature>
<dbReference type="RefSeq" id="WP_019975872.1">
    <property type="nucleotide sequence ID" value="NZ_BJXC01000031.1"/>
</dbReference>
<dbReference type="SUPFAM" id="SSF55486">
    <property type="entry name" value="Metalloproteases ('zincins'), catalytic domain"/>
    <property type="match status" value="1"/>
</dbReference>
<dbReference type="SUPFAM" id="SSF49854">
    <property type="entry name" value="Spermadhesin, CUB domain"/>
    <property type="match status" value="1"/>
</dbReference>
<evidence type="ECO:0000259" key="5">
    <source>
        <dbReference type="PROSITE" id="PS50215"/>
    </source>
</evidence>
<evidence type="ECO:0000256" key="2">
    <source>
        <dbReference type="ARBA" id="ARBA00023157"/>
    </source>
</evidence>
<feature type="domain" description="CUB" evidence="4">
    <location>
        <begin position="530"/>
        <end position="646"/>
    </location>
</feature>
<comment type="caution">
    <text evidence="6">The sequence shown here is derived from an EMBL/GenBank/DDBJ whole genome shotgun (WGS) entry which is preliminary data.</text>
</comment>
<dbReference type="PANTHER" id="PTHR11905">
    <property type="entry name" value="ADAM A DISINTEGRIN AND METALLOPROTEASE DOMAIN"/>
    <property type="match status" value="1"/>
</dbReference>
<dbReference type="InterPro" id="IPR026444">
    <property type="entry name" value="Secre_tail"/>
</dbReference>
<sequence>MKKLILLLIAFVFSTLSFGQLQPIPKKVEQAKLTSRSFKSYNVFSSAIQQKGNQFTDFAKGVSVFNLEKAELSKLYQAKPVTLTLEVPFEGREISLELVKNEALFTDNFRAVDQNNQLINYQPGVYYQGIIGGDNTSVVAISIFKDQVIGVASSTALGDVVIGKLQNSEEYVTYSSYNVEAKNNVKCAVDQLEENKNYKPNYDPKILQKSTNEMTEKCVRVYYEIAYAPYKQNGLDETKTLDWLTAIHNNIATLYTNDYIRTSLSKVMIWKEQDPYTGDYNAQLNRFRTTRTDFDGDFAHLVNYPSTTSVAYLNSMCNNDYHYAYSGINMTYNDVPVYSWTIMAMTHEMGHALGSPHTHACAWNGDNTQIDGCGAQAGYPDGDCAIGPIPYADKGTIMSYCHLIGGVGINFSNGFGKQPANLIRATVDGKICLSTDCSMTCQQTIKSVTGSLNDRTITYTLNDDVGTAWIYKFQKIGAADAQWKETTSKTLTFDNLDRNAYYRIEVANKCSETSNSSAVTRIIEIPGDYCNGDLYYDSGGPNGNYSPNENVTKIFKPLVAGEKVSITFTEFDIEPASEQGELYDYMNIYNGATPTVAKLFPDGKELNGNKIPGPFVSTDDSGAITVRFRSDGGLELKGWIAEINCNSLGLEDLSKVEFSIYPNPTTDFVTLSSKESIVGYQVYDMGGKLLTETKKMDKKETKIDLSNYPKGIYLLNIKTDKRTYTQKVTKK</sequence>
<keyword evidence="7" id="KW-1185">Reference proteome</keyword>
<dbReference type="CDD" id="cd00041">
    <property type="entry name" value="CUB"/>
    <property type="match status" value="1"/>
</dbReference>
<evidence type="ECO:0000256" key="3">
    <source>
        <dbReference type="SAM" id="SignalP"/>
    </source>
</evidence>
<feature type="chain" id="PRO_5021815965" description="Zinc metalloprotease" evidence="3">
    <location>
        <begin position="20"/>
        <end position="731"/>
    </location>
</feature>
<dbReference type="GO" id="GO:0006509">
    <property type="term" value="P:membrane protein ectodomain proteolysis"/>
    <property type="evidence" value="ECO:0007669"/>
    <property type="project" value="TreeGrafter"/>
</dbReference>
<dbReference type="EMBL" id="BJXC01000031">
    <property type="protein sequence ID" value="GEM53461.1"/>
    <property type="molecule type" value="Genomic_DNA"/>
</dbReference>
<evidence type="ECO:0000313" key="7">
    <source>
        <dbReference type="Proteomes" id="UP000321245"/>
    </source>
</evidence>
<gene>
    <name evidence="6" type="ORF">EB1_32510</name>
</gene>
<dbReference type="InterPro" id="IPR024079">
    <property type="entry name" value="MetalloPept_cat_dom_sf"/>
</dbReference>
<dbReference type="Gene3D" id="2.60.120.290">
    <property type="entry name" value="Spermadhesin, CUB domain"/>
    <property type="match status" value="1"/>
</dbReference>
<feature type="signal peptide" evidence="3">
    <location>
        <begin position="1"/>
        <end position="19"/>
    </location>
</feature>